<comment type="caution">
    <text evidence="1">The sequence shown here is derived from an EMBL/GenBank/DDBJ whole genome shotgun (WGS) entry which is preliminary data.</text>
</comment>
<protein>
    <submittedName>
        <fullName evidence="1">Uncharacterized protein</fullName>
    </submittedName>
</protein>
<keyword evidence="2" id="KW-1185">Reference proteome</keyword>
<organism evidence="1 2">
    <name type="scientific">Coniosporium uncinatum</name>
    <dbReference type="NCBI Taxonomy" id="93489"/>
    <lineage>
        <taxon>Eukaryota</taxon>
        <taxon>Fungi</taxon>
        <taxon>Dikarya</taxon>
        <taxon>Ascomycota</taxon>
        <taxon>Pezizomycotina</taxon>
        <taxon>Dothideomycetes</taxon>
        <taxon>Dothideomycetes incertae sedis</taxon>
        <taxon>Coniosporium</taxon>
    </lineage>
</organism>
<name>A0ACC3DYY8_9PEZI</name>
<evidence type="ECO:0000313" key="1">
    <source>
        <dbReference type="EMBL" id="KAK3081870.1"/>
    </source>
</evidence>
<gene>
    <name evidence="1" type="ORF">LTS18_014390</name>
</gene>
<proteinExistence type="predicted"/>
<accession>A0ACC3DYY8</accession>
<dbReference type="EMBL" id="JAWDJW010000046">
    <property type="protein sequence ID" value="KAK3081870.1"/>
    <property type="molecule type" value="Genomic_DNA"/>
</dbReference>
<sequence length="266" mass="28591">MAAKSVLEADDEVADDGVEPLGLLPGKRDEEAGTGEATDEDSAVEDGTLDEDNTVEKGMLDEVNTLEEITLDKDGKIDEDIRVLLLVTTLLDSVEDILTDDDTSCEEETGVLLVRVMLLLSTALLDKADESWVEEPASEDDTVDDIKTDEGDAGCEEDAGMLLLDTPLLDGAADVLDGAGRVDGLCTELEPIVDDATMLLEDNTEEDCTEVDDGSSGGLEKNDDKAVKLTPFEVRTDGEELTPRDEVVATEEGAELRHVVDIHDHE</sequence>
<dbReference type="Proteomes" id="UP001186974">
    <property type="component" value="Unassembled WGS sequence"/>
</dbReference>
<evidence type="ECO:0000313" key="2">
    <source>
        <dbReference type="Proteomes" id="UP001186974"/>
    </source>
</evidence>
<reference evidence="1" key="1">
    <citation type="submission" date="2024-09" db="EMBL/GenBank/DDBJ databases">
        <title>Black Yeasts Isolated from many extreme environments.</title>
        <authorList>
            <person name="Coleine C."/>
            <person name="Stajich J.E."/>
            <person name="Selbmann L."/>
        </authorList>
    </citation>
    <scope>NUCLEOTIDE SEQUENCE</scope>
    <source>
        <strain evidence="1">CCFEE 5737</strain>
    </source>
</reference>